<keyword evidence="3" id="KW-1185">Reference proteome</keyword>
<evidence type="ECO:0000256" key="1">
    <source>
        <dbReference type="SAM" id="Phobius"/>
    </source>
</evidence>
<keyword evidence="1" id="KW-1133">Transmembrane helix</keyword>
<dbReference type="AlphaFoldDB" id="A0A0N1HQZ0"/>
<evidence type="ECO:0000313" key="3">
    <source>
        <dbReference type="Proteomes" id="UP000038009"/>
    </source>
</evidence>
<feature type="transmembrane region" description="Helical" evidence="1">
    <location>
        <begin position="83"/>
        <end position="104"/>
    </location>
</feature>
<proteinExistence type="predicted"/>
<protein>
    <submittedName>
        <fullName evidence="2">Uncharacterized protein</fullName>
    </submittedName>
</protein>
<accession>A0A0N1HQZ0</accession>
<name>A0A0N1HQZ0_LEPSE</name>
<sequence>MGPMCVLIYIDVFGGPPTHVKEAPDMGEMCTDSRVCECGGKQQRRPGQWRVWVRHGGPCARTLATSAAVPPARVPPRFIFLRFIIFLFCCSAPVAVPLLCVWGLGGVPCGSPPSVPAFKGRVLVAAPNSIYVGGGRCGVPRDVVTPVLAPGYLCERSTDVPPPHALPTSACVCFHSAPAYTFV</sequence>
<dbReference type="VEuPathDB" id="TriTrypDB:Lsey_0909_0010"/>
<gene>
    <name evidence="2" type="ORF">ABL78_8509</name>
</gene>
<comment type="caution">
    <text evidence="2">The sequence shown here is derived from an EMBL/GenBank/DDBJ whole genome shotgun (WGS) entry which is preliminary data.</text>
</comment>
<reference evidence="2 3" key="1">
    <citation type="journal article" date="2015" name="PLoS Pathog.">
        <title>Leptomonas seymouri: Adaptations to the Dixenous Life Cycle Analyzed by Genome Sequencing, Transcriptome Profiling and Co-infection with Leishmania donovani.</title>
        <authorList>
            <person name="Kraeva N."/>
            <person name="Butenko A."/>
            <person name="Hlavacova J."/>
            <person name="Kostygov A."/>
            <person name="Myskova J."/>
            <person name="Grybchuk D."/>
            <person name="Lestinova T."/>
            <person name="Votypka J."/>
            <person name="Volf P."/>
            <person name="Opperdoes F."/>
            <person name="Flegontov P."/>
            <person name="Lukes J."/>
            <person name="Yurchenko V."/>
        </authorList>
    </citation>
    <scope>NUCLEOTIDE SEQUENCE [LARGE SCALE GENOMIC DNA]</scope>
    <source>
        <strain evidence="2 3">ATCC 30220</strain>
    </source>
</reference>
<organism evidence="2 3">
    <name type="scientific">Leptomonas seymouri</name>
    <dbReference type="NCBI Taxonomy" id="5684"/>
    <lineage>
        <taxon>Eukaryota</taxon>
        <taxon>Discoba</taxon>
        <taxon>Euglenozoa</taxon>
        <taxon>Kinetoplastea</taxon>
        <taxon>Metakinetoplastina</taxon>
        <taxon>Trypanosomatida</taxon>
        <taxon>Trypanosomatidae</taxon>
        <taxon>Leishmaniinae</taxon>
        <taxon>Leptomonas</taxon>
    </lineage>
</organism>
<keyword evidence="1" id="KW-0812">Transmembrane</keyword>
<evidence type="ECO:0000313" key="2">
    <source>
        <dbReference type="EMBL" id="KPI82481.1"/>
    </source>
</evidence>
<dbReference type="EMBL" id="LJSK01000907">
    <property type="protein sequence ID" value="KPI82481.1"/>
    <property type="molecule type" value="Genomic_DNA"/>
</dbReference>
<dbReference type="Proteomes" id="UP000038009">
    <property type="component" value="Unassembled WGS sequence"/>
</dbReference>
<keyword evidence="1" id="KW-0472">Membrane</keyword>